<sequence length="310" mass="34216">MGEDVVRVQNLSRRFGKTLALDDLSLNLQPGLVYGLLGVNGAGKTTLIKHLLGLLRAQQGEVRVFGLDPVREPVKVLQRIGYLSEERDLPEWMRIDELLRYTRAFHPSWDKAYEQELLQLFRLDPSKKVKSLSKGMRAQAGLITAVAHRPELLVLDEPSTGLDAVVRKDILNALVRTVANEGRTAIFSSHLLDEVELMSDFVIIVNHGRLVLTGPLADIKASHRALTVKLHSAEVTLPSIDGVLGSEKLLAIREPDAMWRVICQGPHAPIQEAIQAVGGEVKEVGQASLQEIFIACVDRSQADATQGRLR</sequence>
<dbReference type="OrthoDB" id="9795548at2"/>
<evidence type="ECO:0000256" key="3">
    <source>
        <dbReference type="ARBA" id="ARBA00022840"/>
    </source>
</evidence>
<evidence type="ECO:0000259" key="4">
    <source>
        <dbReference type="PROSITE" id="PS50893"/>
    </source>
</evidence>
<accession>A0A518GGA1</accession>
<dbReference type="Pfam" id="PF00005">
    <property type="entry name" value="ABC_tran"/>
    <property type="match status" value="1"/>
</dbReference>
<dbReference type="CDD" id="cd03230">
    <property type="entry name" value="ABC_DR_subfamily_A"/>
    <property type="match status" value="1"/>
</dbReference>
<dbReference type="SMART" id="SM00382">
    <property type="entry name" value="AAA"/>
    <property type="match status" value="1"/>
</dbReference>
<dbReference type="RefSeq" id="WP_145085197.1">
    <property type="nucleotide sequence ID" value="NZ_CP036298.1"/>
</dbReference>
<proteinExistence type="predicted"/>
<dbReference type="Proteomes" id="UP000318017">
    <property type="component" value="Chromosome"/>
</dbReference>
<dbReference type="Gene3D" id="3.40.50.300">
    <property type="entry name" value="P-loop containing nucleotide triphosphate hydrolases"/>
    <property type="match status" value="1"/>
</dbReference>
<gene>
    <name evidence="5" type="primary">drrA_2</name>
    <name evidence="5" type="ORF">Q31a_59790</name>
</gene>
<dbReference type="PROSITE" id="PS50893">
    <property type="entry name" value="ABC_TRANSPORTER_2"/>
    <property type="match status" value="1"/>
</dbReference>
<organism evidence="5 6">
    <name type="scientific">Aureliella helgolandensis</name>
    <dbReference type="NCBI Taxonomy" id="2527968"/>
    <lineage>
        <taxon>Bacteria</taxon>
        <taxon>Pseudomonadati</taxon>
        <taxon>Planctomycetota</taxon>
        <taxon>Planctomycetia</taxon>
        <taxon>Pirellulales</taxon>
        <taxon>Pirellulaceae</taxon>
        <taxon>Aureliella</taxon>
    </lineage>
</organism>
<dbReference type="InterPro" id="IPR003439">
    <property type="entry name" value="ABC_transporter-like_ATP-bd"/>
</dbReference>
<dbReference type="PANTHER" id="PTHR42939:SF1">
    <property type="entry name" value="ABC TRANSPORTER ATP-BINDING PROTEIN ALBC-RELATED"/>
    <property type="match status" value="1"/>
</dbReference>
<keyword evidence="2" id="KW-0547">Nucleotide-binding</keyword>
<evidence type="ECO:0000313" key="5">
    <source>
        <dbReference type="EMBL" id="QDV27587.1"/>
    </source>
</evidence>
<dbReference type="EMBL" id="CP036298">
    <property type="protein sequence ID" value="QDV27587.1"/>
    <property type="molecule type" value="Genomic_DNA"/>
</dbReference>
<keyword evidence="5" id="KW-0378">Hydrolase</keyword>
<dbReference type="EC" id="3.6.3.-" evidence="5"/>
<keyword evidence="3 5" id="KW-0067">ATP-binding</keyword>
<evidence type="ECO:0000256" key="1">
    <source>
        <dbReference type="ARBA" id="ARBA00022448"/>
    </source>
</evidence>
<evidence type="ECO:0000313" key="6">
    <source>
        <dbReference type="Proteomes" id="UP000318017"/>
    </source>
</evidence>
<reference evidence="5 6" key="1">
    <citation type="submission" date="2019-02" db="EMBL/GenBank/DDBJ databases">
        <title>Deep-cultivation of Planctomycetes and their phenomic and genomic characterization uncovers novel biology.</title>
        <authorList>
            <person name="Wiegand S."/>
            <person name="Jogler M."/>
            <person name="Boedeker C."/>
            <person name="Pinto D."/>
            <person name="Vollmers J."/>
            <person name="Rivas-Marin E."/>
            <person name="Kohn T."/>
            <person name="Peeters S.H."/>
            <person name="Heuer A."/>
            <person name="Rast P."/>
            <person name="Oberbeckmann S."/>
            <person name="Bunk B."/>
            <person name="Jeske O."/>
            <person name="Meyerdierks A."/>
            <person name="Storesund J.E."/>
            <person name="Kallscheuer N."/>
            <person name="Luecker S."/>
            <person name="Lage O.M."/>
            <person name="Pohl T."/>
            <person name="Merkel B.J."/>
            <person name="Hornburger P."/>
            <person name="Mueller R.-W."/>
            <person name="Bruemmer F."/>
            <person name="Labrenz M."/>
            <person name="Spormann A.M."/>
            <person name="Op den Camp H."/>
            <person name="Overmann J."/>
            <person name="Amann R."/>
            <person name="Jetten M.S.M."/>
            <person name="Mascher T."/>
            <person name="Medema M.H."/>
            <person name="Devos D.P."/>
            <person name="Kaster A.-K."/>
            <person name="Ovreas L."/>
            <person name="Rohde M."/>
            <person name="Galperin M.Y."/>
            <person name="Jogler C."/>
        </authorList>
    </citation>
    <scope>NUCLEOTIDE SEQUENCE [LARGE SCALE GENOMIC DNA]</scope>
    <source>
        <strain evidence="5 6">Q31a</strain>
    </source>
</reference>
<keyword evidence="1" id="KW-0813">Transport</keyword>
<dbReference type="KEGG" id="ahel:Q31a_59790"/>
<dbReference type="PANTHER" id="PTHR42939">
    <property type="entry name" value="ABC TRANSPORTER ATP-BINDING PROTEIN ALBC-RELATED"/>
    <property type="match status" value="1"/>
</dbReference>
<feature type="domain" description="ABC transporter" evidence="4">
    <location>
        <begin position="6"/>
        <end position="232"/>
    </location>
</feature>
<dbReference type="InterPro" id="IPR051782">
    <property type="entry name" value="ABC_Transporter_VariousFunc"/>
</dbReference>
<dbReference type="InterPro" id="IPR027417">
    <property type="entry name" value="P-loop_NTPase"/>
</dbReference>
<name>A0A518GGA1_9BACT</name>
<keyword evidence="6" id="KW-1185">Reference proteome</keyword>
<dbReference type="InterPro" id="IPR003593">
    <property type="entry name" value="AAA+_ATPase"/>
</dbReference>
<protein>
    <submittedName>
        <fullName evidence="5">Daunorubicin/doxorubicin resistance ATP-binding protein DrrA</fullName>
        <ecNumber evidence="5">3.6.3.-</ecNumber>
    </submittedName>
</protein>
<dbReference type="GO" id="GO:0016887">
    <property type="term" value="F:ATP hydrolysis activity"/>
    <property type="evidence" value="ECO:0007669"/>
    <property type="project" value="InterPro"/>
</dbReference>
<dbReference type="AlphaFoldDB" id="A0A518GGA1"/>
<dbReference type="GO" id="GO:0005524">
    <property type="term" value="F:ATP binding"/>
    <property type="evidence" value="ECO:0007669"/>
    <property type="project" value="UniProtKB-KW"/>
</dbReference>
<dbReference type="SUPFAM" id="SSF52540">
    <property type="entry name" value="P-loop containing nucleoside triphosphate hydrolases"/>
    <property type="match status" value="1"/>
</dbReference>
<evidence type="ECO:0000256" key="2">
    <source>
        <dbReference type="ARBA" id="ARBA00022741"/>
    </source>
</evidence>